<name>A0A8H4RE34_9HELO</name>
<gene>
    <name evidence="1" type="ORF">G7Y89_g10549</name>
</gene>
<dbReference type="EMBL" id="JAAMPI010000941">
    <property type="protein sequence ID" value="KAF4627601.1"/>
    <property type="molecule type" value="Genomic_DNA"/>
</dbReference>
<keyword evidence="2" id="KW-1185">Reference proteome</keyword>
<protein>
    <recommendedName>
        <fullName evidence="3">BTB domain-containing protein</fullName>
    </recommendedName>
</protein>
<evidence type="ECO:0008006" key="3">
    <source>
        <dbReference type="Google" id="ProtNLM"/>
    </source>
</evidence>
<sequence>MFSNPANPRVIGQASSATFVNTIHPKFPGSTRHVAIRLGDSGPRYTLLREAICYQSPYFVAMLSNDRYKEGDEQEVTFKEEDHEGVTYRSFDILIIEFARLADMVGATGMEETLAFDIKKIIASNPDLVPVHHAYVKTPIAYIRYITEEHLHSAWDLPGGHAVRDVMSAALVDGYLRDNGGPFKDAIRDIPSLVYDVLEKTRSTVLTVKDPIMSEDSVLN</sequence>
<dbReference type="Proteomes" id="UP000566819">
    <property type="component" value="Unassembled WGS sequence"/>
</dbReference>
<evidence type="ECO:0000313" key="1">
    <source>
        <dbReference type="EMBL" id="KAF4627601.1"/>
    </source>
</evidence>
<evidence type="ECO:0000313" key="2">
    <source>
        <dbReference type="Proteomes" id="UP000566819"/>
    </source>
</evidence>
<dbReference type="AlphaFoldDB" id="A0A8H4RE34"/>
<organism evidence="1 2">
    <name type="scientific">Cudoniella acicularis</name>
    <dbReference type="NCBI Taxonomy" id="354080"/>
    <lineage>
        <taxon>Eukaryota</taxon>
        <taxon>Fungi</taxon>
        <taxon>Dikarya</taxon>
        <taxon>Ascomycota</taxon>
        <taxon>Pezizomycotina</taxon>
        <taxon>Leotiomycetes</taxon>
        <taxon>Helotiales</taxon>
        <taxon>Tricladiaceae</taxon>
        <taxon>Cudoniella</taxon>
    </lineage>
</organism>
<dbReference type="OrthoDB" id="194443at2759"/>
<accession>A0A8H4RE34</accession>
<proteinExistence type="predicted"/>
<reference evidence="1 2" key="1">
    <citation type="submission" date="2020-03" db="EMBL/GenBank/DDBJ databases">
        <title>Draft Genome Sequence of Cudoniella acicularis.</title>
        <authorList>
            <person name="Buettner E."/>
            <person name="Kellner H."/>
        </authorList>
    </citation>
    <scope>NUCLEOTIDE SEQUENCE [LARGE SCALE GENOMIC DNA]</scope>
    <source>
        <strain evidence="1 2">DSM 108380</strain>
    </source>
</reference>
<comment type="caution">
    <text evidence="1">The sequence shown here is derived from an EMBL/GenBank/DDBJ whole genome shotgun (WGS) entry which is preliminary data.</text>
</comment>